<proteinExistence type="predicted"/>
<name>A0A182IMY7_ANOAO</name>
<dbReference type="EnsemblMetazoa" id="AATE002163-RA">
    <property type="protein sequence ID" value="AATE002163-PA.1"/>
    <property type="gene ID" value="AATE002163"/>
</dbReference>
<evidence type="ECO:0000313" key="1">
    <source>
        <dbReference type="EnsemblMetazoa" id="AATE002163-PA.1"/>
    </source>
</evidence>
<dbReference type="VEuPathDB" id="VectorBase:AATE002163"/>
<sequence>MHYFDRFQDICQEEGKNKTMEFFSKCHLDVAQNKGELEVDICQEEGKNKTMEFFSKCHLDVAQNKGELEVVVPPEANRR</sequence>
<accession>A0A182IMY7</accession>
<organism evidence="1">
    <name type="scientific">Anopheles atroparvus</name>
    <name type="common">European mosquito</name>
    <dbReference type="NCBI Taxonomy" id="41427"/>
    <lineage>
        <taxon>Eukaryota</taxon>
        <taxon>Metazoa</taxon>
        <taxon>Ecdysozoa</taxon>
        <taxon>Arthropoda</taxon>
        <taxon>Hexapoda</taxon>
        <taxon>Insecta</taxon>
        <taxon>Pterygota</taxon>
        <taxon>Neoptera</taxon>
        <taxon>Endopterygota</taxon>
        <taxon>Diptera</taxon>
        <taxon>Nematocera</taxon>
        <taxon>Culicoidea</taxon>
        <taxon>Culicidae</taxon>
        <taxon>Anophelinae</taxon>
        <taxon>Anopheles</taxon>
    </lineage>
</organism>
<reference evidence="1" key="1">
    <citation type="submission" date="2022-08" db="UniProtKB">
        <authorList>
            <consortium name="EnsemblMetazoa"/>
        </authorList>
    </citation>
    <scope>IDENTIFICATION</scope>
    <source>
        <strain evidence="1">EBRO</strain>
    </source>
</reference>
<dbReference type="AlphaFoldDB" id="A0A182IMY7"/>
<protein>
    <submittedName>
        <fullName evidence="1">Uncharacterized protein</fullName>
    </submittedName>
</protein>